<evidence type="ECO:0000256" key="7">
    <source>
        <dbReference type="ARBA" id="ARBA00022989"/>
    </source>
</evidence>
<feature type="transmembrane region" description="Helical" evidence="12">
    <location>
        <begin position="311"/>
        <end position="331"/>
    </location>
</feature>
<keyword evidence="9 12" id="KW-0472">Membrane</keyword>
<dbReference type="GO" id="GO:0050897">
    <property type="term" value="F:cobalt ion binding"/>
    <property type="evidence" value="ECO:0007669"/>
    <property type="project" value="TreeGrafter"/>
</dbReference>
<keyword evidence="5 12" id="KW-0812">Transmembrane</keyword>
<dbReference type="GO" id="GO:0000287">
    <property type="term" value="F:magnesium ion binding"/>
    <property type="evidence" value="ECO:0007669"/>
    <property type="project" value="TreeGrafter"/>
</dbReference>
<keyword evidence="3" id="KW-0813">Transport</keyword>
<name>A0A6J7GA39_9ZZZZ</name>
<comment type="catalytic activity">
    <reaction evidence="10">
        <text>Mg(2+)(in) = Mg(2+)(out)</text>
        <dbReference type="Rhea" id="RHEA:29827"/>
        <dbReference type="ChEBI" id="CHEBI:18420"/>
    </reaction>
</comment>
<evidence type="ECO:0000256" key="10">
    <source>
        <dbReference type="ARBA" id="ARBA00034269"/>
    </source>
</evidence>
<evidence type="ECO:0000256" key="3">
    <source>
        <dbReference type="ARBA" id="ARBA00022448"/>
    </source>
</evidence>
<dbReference type="GO" id="GO:0015095">
    <property type="term" value="F:magnesium ion transmembrane transporter activity"/>
    <property type="evidence" value="ECO:0007669"/>
    <property type="project" value="TreeGrafter"/>
</dbReference>
<comment type="subcellular location">
    <subcellularLocation>
        <location evidence="1">Cell membrane</location>
        <topology evidence="1">Multi-pass membrane protein</topology>
    </subcellularLocation>
</comment>
<evidence type="ECO:0000256" key="4">
    <source>
        <dbReference type="ARBA" id="ARBA00022475"/>
    </source>
</evidence>
<proteinExistence type="inferred from homology"/>
<organism evidence="13">
    <name type="scientific">freshwater metagenome</name>
    <dbReference type="NCBI Taxonomy" id="449393"/>
    <lineage>
        <taxon>unclassified sequences</taxon>
        <taxon>metagenomes</taxon>
        <taxon>ecological metagenomes</taxon>
    </lineage>
</organism>
<dbReference type="PANTHER" id="PTHR46494:SF1">
    <property type="entry name" value="CORA FAMILY METAL ION TRANSPORTER (EUROFUNG)"/>
    <property type="match status" value="1"/>
</dbReference>
<dbReference type="SUPFAM" id="SSF143865">
    <property type="entry name" value="CorA soluble domain-like"/>
    <property type="match status" value="1"/>
</dbReference>
<evidence type="ECO:0000256" key="6">
    <source>
        <dbReference type="ARBA" id="ARBA00022842"/>
    </source>
</evidence>
<reference evidence="13" key="1">
    <citation type="submission" date="2020-05" db="EMBL/GenBank/DDBJ databases">
        <authorList>
            <person name="Chiriac C."/>
            <person name="Salcher M."/>
            <person name="Ghai R."/>
            <person name="Kavagutti S V."/>
        </authorList>
    </citation>
    <scope>NUCLEOTIDE SEQUENCE</scope>
</reference>
<gene>
    <name evidence="13" type="ORF">UFOPK3610_00182</name>
</gene>
<dbReference type="FunFam" id="1.20.58.340:FF:000004">
    <property type="entry name" value="Magnesium transport protein CorA"/>
    <property type="match status" value="1"/>
</dbReference>
<dbReference type="GO" id="GO:0015087">
    <property type="term" value="F:cobalt ion transmembrane transporter activity"/>
    <property type="evidence" value="ECO:0007669"/>
    <property type="project" value="TreeGrafter"/>
</dbReference>
<dbReference type="SUPFAM" id="SSF144083">
    <property type="entry name" value="Magnesium transport protein CorA, transmembrane region"/>
    <property type="match status" value="1"/>
</dbReference>
<dbReference type="InterPro" id="IPR002523">
    <property type="entry name" value="MgTranspt_CorA/ZnTranspt_ZntB"/>
</dbReference>
<dbReference type="InterPro" id="IPR045863">
    <property type="entry name" value="CorA_TM1_TM2"/>
</dbReference>
<evidence type="ECO:0000256" key="12">
    <source>
        <dbReference type="SAM" id="Phobius"/>
    </source>
</evidence>
<sequence length="337" mass="36670">MHETKNMITAHGAYIGGVFTPAGNPWESSADLAAAAQWAKSADSGDFGVLVVDSATSLERSALLAAFELEPLQMEDVANLRQRAKVEIGDKHVLCLLKSVAWDKEAKEITLSQISVITGHGFAIVFLDEGSTEIASALGQLQSHPNIAAEGPGSVLYVVMDLVVDHYVVLTDVIQTAVEDVETGLFNPNKQDSTARIYSLNRQNLDFRRAVHPLVPLAHELSQRSLHAIPAGLRNQFADVGDHLLRVADAVDGFNNILLSMLMASTALQDLQQNRDVRKISAWVAIAAVPTAIAAIYGMNFDTMPELHWQFGYPAILLVMATSCTLLWRAFKKSGWL</sequence>
<comment type="similarity">
    <text evidence="2">Belongs to the CorA metal ion transporter (MIT) (TC 1.A.35) family.</text>
</comment>
<dbReference type="CDD" id="cd12830">
    <property type="entry name" value="MtCorA-like"/>
    <property type="match status" value="1"/>
</dbReference>
<evidence type="ECO:0000256" key="11">
    <source>
        <dbReference type="ARBA" id="ARBA00045497"/>
    </source>
</evidence>
<evidence type="ECO:0000256" key="1">
    <source>
        <dbReference type="ARBA" id="ARBA00004651"/>
    </source>
</evidence>
<evidence type="ECO:0000256" key="8">
    <source>
        <dbReference type="ARBA" id="ARBA00023065"/>
    </source>
</evidence>
<dbReference type="EMBL" id="CAFBMR010000003">
    <property type="protein sequence ID" value="CAB4901985.1"/>
    <property type="molecule type" value="Genomic_DNA"/>
</dbReference>
<keyword evidence="6" id="KW-0460">Magnesium</keyword>
<keyword evidence="7 12" id="KW-1133">Transmembrane helix</keyword>
<keyword evidence="8" id="KW-0406">Ion transport</keyword>
<comment type="function">
    <text evidence="11">Mediates influx of magnesium ions. Alternates between open and closed states. Activated by low cytoplasmic Mg(2+) levels. Inactive when cytoplasmic Mg(2+) levels are high.</text>
</comment>
<dbReference type="Pfam" id="PF01544">
    <property type="entry name" value="CorA"/>
    <property type="match status" value="1"/>
</dbReference>
<evidence type="ECO:0000256" key="2">
    <source>
        <dbReference type="ARBA" id="ARBA00009765"/>
    </source>
</evidence>
<feature type="transmembrane region" description="Helical" evidence="12">
    <location>
        <begin position="280"/>
        <end position="299"/>
    </location>
</feature>
<dbReference type="Gene3D" id="3.30.460.20">
    <property type="entry name" value="CorA soluble domain-like"/>
    <property type="match status" value="1"/>
</dbReference>
<keyword evidence="4" id="KW-1003">Cell membrane</keyword>
<dbReference type="AlphaFoldDB" id="A0A6J7GA39"/>
<evidence type="ECO:0000313" key="13">
    <source>
        <dbReference type="EMBL" id="CAB4901985.1"/>
    </source>
</evidence>
<accession>A0A6J7GA39</accession>
<dbReference type="Gene3D" id="1.20.58.340">
    <property type="entry name" value="Magnesium transport protein CorA, transmembrane region"/>
    <property type="match status" value="2"/>
</dbReference>
<evidence type="ECO:0000256" key="5">
    <source>
        <dbReference type="ARBA" id="ARBA00022692"/>
    </source>
</evidence>
<protein>
    <submittedName>
        <fullName evidence="13">Unannotated protein</fullName>
    </submittedName>
</protein>
<evidence type="ECO:0000256" key="9">
    <source>
        <dbReference type="ARBA" id="ARBA00023136"/>
    </source>
</evidence>
<dbReference type="GO" id="GO:0005886">
    <property type="term" value="C:plasma membrane"/>
    <property type="evidence" value="ECO:0007669"/>
    <property type="project" value="UniProtKB-SubCell"/>
</dbReference>
<dbReference type="PANTHER" id="PTHR46494">
    <property type="entry name" value="CORA FAMILY METAL ION TRANSPORTER (EUROFUNG)"/>
    <property type="match status" value="1"/>
</dbReference>
<dbReference type="InterPro" id="IPR045861">
    <property type="entry name" value="CorA_cytoplasmic_dom"/>
</dbReference>